<evidence type="ECO:0000313" key="1">
    <source>
        <dbReference type="EMBL" id="JAD44672.1"/>
    </source>
</evidence>
<dbReference type="AlphaFoldDB" id="A0A0A9AC83"/>
<reference evidence="1" key="1">
    <citation type="submission" date="2014-09" db="EMBL/GenBank/DDBJ databases">
        <authorList>
            <person name="Magalhaes I.L.F."/>
            <person name="Oliveira U."/>
            <person name="Santos F.R."/>
            <person name="Vidigal T.H.D.A."/>
            <person name="Brescovit A.D."/>
            <person name="Santos A.J."/>
        </authorList>
    </citation>
    <scope>NUCLEOTIDE SEQUENCE</scope>
    <source>
        <tissue evidence="1">Shoot tissue taken approximately 20 cm above the soil surface</tissue>
    </source>
</reference>
<accession>A0A0A9AC83</accession>
<sequence>MSSTTIKYLLSWRNSLICLMMTC</sequence>
<dbReference type="EMBL" id="GBRH01253223">
    <property type="protein sequence ID" value="JAD44672.1"/>
    <property type="molecule type" value="Transcribed_RNA"/>
</dbReference>
<protein>
    <submittedName>
        <fullName evidence="1">Uncharacterized protein</fullName>
    </submittedName>
</protein>
<reference evidence="1" key="2">
    <citation type="journal article" date="2015" name="Data Brief">
        <title>Shoot transcriptome of the giant reed, Arundo donax.</title>
        <authorList>
            <person name="Barrero R.A."/>
            <person name="Guerrero F.D."/>
            <person name="Moolhuijzen P."/>
            <person name="Goolsby J.A."/>
            <person name="Tidwell J."/>
            <person name="Bellgard S.E."/>
            <person name="Bellgard M.I."/>
        </authorList>
    </citation>
    <scope>NUCLEOTIDE SEQUENCE</scope>
    <source>
        <tissue evidence="1">Shoot tissue taken approximately 20 cm above the soil surface</tissue>
    </source>
</reference>
<organism evidence="1">
    <name type="scientific">Arundo donax</name>
    <name type="common">Giant reed</name>
    <name type="synonym">Donax arundinaceus</name>
    <dbReference type="NCBI Taxonomy" id="35708"/>
    <lineage>
        <taxon>Eukaryota</taxon>
        <taxon>Viridiplantae</taxon>
        <taxon>Streptophyta</taxon>
        <taxon>Embryophyta</taxon>
        <taxon>Tracheophyta</taxon>
        <taxon>Spermatophyta</taxon>
        <taxon>Magnoliopsida</taxon>
        <taxon>Liliopsida</taxon>
        <taxon>Poales</taxon>
        <taxon>Poaceae</taxon>
        <taxon>PACMAD clade</taxon>
        <taxon>Arundinoideae</taxon>
        <taxon>Arundineae</taxon>
        <taxon>Arundo</taxon>
    </lineage>
</organism>
<proteinExistence type="predicted"/>
<name>A0A0A9AC83_ARUDO</name>